<proteinExistence type="predicted"/>
<dbReference type="RefSeq" id="WP_011521992.1">
    <property type="nucleotide sequence ID" value="NC_008009.1"/>
</dbReference>
<dbReference type="HOGENOM" id="CLU_098389_0_0_0"/>
<keyword evidence="2" id="KW-0012">Acyltransferase</keyword>
<dbReference type="eggNOG" id="COG3153">
    <property type="taxonomic scope" value="Bacteria"/>
</dbReference>
<feature type="domain" description="N-acetyltransferase" evidence="3">
    <location>
        <begin position="3"/>
        <end position="156"/>
    </location>
</feature>
<dbReference type="AlphaFoldDB" id="Q1ISG0"/>
<dbReference type="SUPFAM" id="SSF55729">
    <property type="entry name" value="Acyl-CoA N-acyltransferases (Nat)"/>
    <property type="match status" value="1"/>
</dbReference>
<dbReference type="EMBL" id="CP000360">
    <property type="protein sequence ID" value="ABF40190.1"/>
    <property type="molecule type" value="Genomic_DNA"/>
</dbReference>
<dbReference type="KEGG" id="aba:Acid345_1187"/>
<dbReference type="PROSITE" id="PS51186">
    <property type="entry name" value="GNAT"/>
    <property type="match status" value="1"/>
</dbReference>
<evidence type="ECO:0000313" key="4">
    <source>
        <dbReference type="EMBL" id="ABF40190.1"/>
    </source>
</evidence>
<dbReference type="Pfam" id="PF13673">
    <property type="entry name" value="Acetyltransf_10"/>
    <property type="match status" value="1"/>
</dbReference>
<dbReference type="STRING" id="204669.Acid345_1187"/>
<name>Q1ISG0_KORVE</name>
<dbReference type="EnsemblBacteria" id="ABF40190">
    <property type="protein sequence ID" value="ABF40190"/>
    <property type="gene ID" value="Acid345_1187"/>
</dbReference>
<dbReference type="InterPro" id="IPR000182">
    <property type="entry name" value="GNAT_dom"/>
</dbReference>
<dbReference type="InterPro" id="IPR016181">
    <property type="entry name" value="Acyl_CoA_acyltransferase"/>
</dbReference>
<dbReference type="PANTHER" id="PTHR43877">
    <property type="entry name" value="AMINOALKYLPHOSPHONATE N-ACETYLTRANSFERASE-RELATED-RELATED"/>
    <property type="match status" value="1"/>
</dbReference>
<dbReference type="CDD" id="cd04301">
    <property type="entry name" value="NAT_SF"/>
    <property type="match status" value="1"/>
</dbReference>
<dbReference type="PANTHER" id="PTHR43877:SF2">
    <property type="entry name" value="AMINOALKYLPHOSPHONATE N-ACETYLTRANSFERASE-RELATED"/>
    <property type="match status" value="1"/>
</dbReference>
<evidence type="ECO:0000256" key="2">
    <source>
        <dbReference type="ARBA" id="ARBA00023315"/>
    </source>
</evidence>
<dbReference type="Gene3D" id="3.40.630.30">
    <property type="match status" value="1"/>
</dbReference>
<dbReference type="InterPro" id="IPR050832">
    <property type="entry name" value="Bact_Acetyltransf"/>
</dbReference>
<keyword evidence="1" id="KW-0808">Transferase</keyword>
<evidence type="ECO:0000259" key="3">
    <source>
        <dbReference type="PROSITE" id="PS51186"/>
    </source>
</evidence>
<organism evidence="4 5">
    <name type="scientific">Koribacter versatilis (strain Ellin345)</name>
    <dbReference type="NCBI Taxonomy" id="204669"/>
    <lineage>
        <taxon>Bacteria</taxon>
        <taxon>Pseudomonadati</taxon>
        <taxon>Acidobacteriota</taxon>
        <taxon>Terriglobia</taxon>
        <taxon>Terriglobales</taxon>
        <taxon>Candidatus Korobacteraceae</taxon>
        <taxon>Candidatus Korobacter</taxon>
    </lineage>
</organism>
<dbReference type="Proteomes" id="UP000002432">
    <property type="component" value="Chromosome"/>
</dbReference>
<keyword evidence="5" id="KW-1185">Reference proteome</keyword>
<evidence type="ECO:0000256" key="1">
    <source>
        <dbReference type="ARBA" id="ARBA00022679"/>
    </source>
</evidence>
<gene>
    <name evidence="4" type="ordered locus">Acid345_1187</name>
</gene>
<dbReference type="GO" id="GO:0016747">
    <property type="term" value="F:acyltransferase activity, transferring groups other than amino-acyl groups"/>
    <property type="evidence" value="ECO:0007669"/>
    <property type="project" value="InterPro"/>
</dbReference>
<reference evidence="4 5" key="1">
    <citation type="journal article" date="2009" name="Appl. Environ. Microbiol.">
        <title>Three genomes from the phylum Acidobacteria provide insight into the lifestyles of these microorganisms in soils.</title>
        <authorList>
            <person name="Ward N.L."/>
            <person name="Challacombe J.F."/>
            <person name="Janssen P.H."/>
            <person name="Henrissat B."/>
            <person name="Coutinho P.M."/>
            <person name="Wu M."/>
            <person name="Xie G."/>
            <person name="Haft D.H."/>
            <person name="Sait M."/>
            <person name="Badger J."/>
            <person name="Barabote R.D."/>
            <person name="Bradley B."/>
            <person name="Brettin T.S."/>
            <person name="Brinkac L.M."/>
            <person name="Bruce D."/>
            <person name="Creasy T."/>
            <person name="Daugherty S.C."/>
            <person name="Davidsen T.M."/>
            <person name="DeBoy R.T."/>
            <person name="Detter J.C."/>
            <person name="Dodson R.J."/>
            <person name="Durkin A.S."/>
            <person name="Ganapathy A."/>
            <person name="Gwinn-Giglio M."/>
            <person name="Han C.S."/>
            <person name="Khouri H."/>
            <person name="Kiss H."/>
            <person name="Kothari S.P."/>
            <person name="Madupu R."/>
            <person name="Nelson K.E."/>
            <person name="Nelson W.C."/>
            <person name="Paulsen I."/>
            <person name="Penn K."/>
            <person name="Ren Q."/>
            <person name="Rosovitz M.J."/>
            <person name="Selengut J.D."/>
            <person name="Shrivastava S."/>
            <person name="Sullivan S.A."/>
            <person name="Tapia R."/>
            <person name="Thompson L.S."/>
            <person name="Watkins K.L."/>
            <person name="Yang Q."/>
            <person name="Yu C."/>
            <person name="Zafar N."/>
            <person name="Zhou L."/>
            <person name="Kuske C.R."/>
        </authorList>
    </citation>
    <scope>NUCLEOTIDE SEQUENCE [LARGE SCALE GENOMIC DNA]</scope>
    <source>
        <strain evidence="4 5">Ellin345</strain>
    </source>
</reference>
<protein>
    <submittedName>
        <fullName evidence="4">GCN5-related N-acetyltransferase</fullName>
    </submittedName>
</protein>
<accession>Q1ISG0</accession>
<dbReference type="OrthoDB" id="121062at2"/>
<sequence>MPIEIRIANAADIPAMLGVINAAFAIETFLEGQRADAARIEEMMEKGKFFVVLDNGEIVASIYVEPRGERSLLAMLAVHPKKQGSPLAFRLARAAEAHCREQGCKFADITVLSQRTELPPVYERFGYRLTGTKEFESTQQLKDGVQCHTLLLTKEL</sequence>
<evidence type="ECO:0000313" key="5">
    <source>
        <dbReference type="Proteomes" id="UP000002432"/>
    </source>
</evidence>